<dbReference type="Proteomes" id="UP001169006">
    <property type="component" value="Unassembled WGS sequence"/>
</dbReference>
<reference evidence="2" key="2">
    <citation type="submission" date="2023-07" db="EMBL/GenBank/DDBJ databases">
        <authorList>
            <person name="Sun H."/>
        </authorList>
    </citation>
    <scope>NUCLEOTIDE SEQUENCE</scope>
    <source>
        <strain evidence="2">05753</strain>
    </source>
</reference>
<protein>
    <recommendedName>
        <fullName evidence="4">Fimbrial protein</fullName>
    </recommendedName>
</protein>
<keyword evidence="1" id="KW-0812">Transmembrane</keyword>
<evidence type="ECO:0008006" key="4">
    <source>
        <dbReference type="Google" id="ProtNLM"/>
    </source>
</evidence>
<keyword evidence="1" id="KW-0472">Membrane</keyword>
<keyword evidence="1" id="KW-1133">Transmembrane helix</keyword>
<comment type="caution">
    <text evidence="2">The sequence shown here is derived from an EMBL/GenBank/DDBJ whole genome shotgun (WGS) entry which is preliminary data.</text>
</comment>
<organism evidence="2 3">
    <name type="scientific">Rhizobium oryzicola</name>
    <dbReference type="NCBI Taxonomy" id="1232668"/>
    <lineage>
        <taxon>Bacteria</taxon>
        <taxon>Pseudomonadati</taxon>
        <taxon>Pseudomonadota</taxon>
        <taxon>Alphaproteobacteria</taxon>
        <taxon>Hyphomicrobiales</taxon>
        <taxon>Rhizobiaceae</taxon>
        <taxon>Rhizobium/Agrobacterium group</taxon>
        <taxon>Rhizobium</taxon>
    </lineage>
</organism>
<accession>A0ABT8SUL3</accession>
<gene>
    <name evidence="2" type="ORF">Q2T52_08475</name>
</gene>
<sequence>MANVEPEEQDEKPLDPVMERVRRKMVRLQIVSAGIMFISLMAVLAAVVYKVSGTSAAKAPAANTAFAVPSDQPLTTAARLPAGFEVEQASTSGAQITLLGRIGSVRKIIIYDLTVGRVVADVTLTNQ</sequence>
<feature type="transmembrane region" description="Helical" evidence="1">
    <location>
        <begin position="28"/>
        <end position="49"/>
    </location>
</feature>
<keyword evidence="3" id="KW-1185">Reference proteome</keyword>
<reference evidence="2" key="1">
    <citation type="journal article" date="2015" name="Int. J. Syst. Evol. Microbiol.">
        <title>Rhizobium oryzicola sp. nov., potential plant-growth-promoting endophytic bacteria isolated from rice roots.</title>
        <authorList>
            <person name="Zhang X.X."/>
            <person name="Gao J.S."/>
            <person name="Cao Y.H."/>
            <person name="Sheirdil R.A."/>
            <person name="Wang X.C."/>
            <person name="Zhang L."/>
        </authorList>
    </citation>
    <scope>NUCLEOTIDE SEQUENCE</scope>
    <source>
        <strain evidence="2">05753</strain>
    </source>
</reference>
<dbReference type="RefSeq" id="WP_302076274.1">
    <property type="nucleotide sequence ID" value="NZ_JAUKWQ010000002.1"/>
</dbReference>
<evidence type="ECO:0000313" key="3">
    <source>
        <dbReference type="Proteomes" id="UP001169006"/>
    </source>
</evidence>
<evidence type="ECO:0000313" key="2">
    <source>
        <dbReference type="EMBL" id="MDO1582129.1"/>
    </source>
</evidence>
<name>A0ABT8SUL3_9HYPH</name>
<proteinExistence type="predicted"/>
<evidence type="ECO:0000256" key="1">
    <source>
        <dbReference type="SAM" id="Phobius"/>
    </source>
</evidence>
<dbReference type="EMBL" id="JAUKWQ010000002">
    <property type="protein sequence ID" value="MDO1582129.1"/>
    <property type="molecule type" value="Genomic_DNA"/>
</dbReference>